<dbReference type="Proteomes" id="UP000254920">
    <property type="component" value="Unassembled WGS sequence"/>
</dbReference>
<organism evidence="1 2">
    <name type="scientific">Campylobacter sputorum subsp. sputorum</name>
    <dbReference type="NCBI Taxonomy" id="32024"/>
    <lineage>
        <taxon>Bacteria</taxon>
        <taxon>Pseudomonadati</taxon>
        <taxon>Campylobacterota</taxon>
        <taxon>Epsilonproteobacteria</taxon>
        <taxon>Campylobacterales</taxon>
        <taxon>Campylobacteraceae</taxon>
        <taxon>Campylobacter</taxon>
    </lineage>
</organism>
<protein>
    <submittedName>
        <fullName evidence="1">Putative lipopolysaccharide biosynthesis protein</fullName>
    </submittedName>
</protein>
<dbReference type="OrthoDB" id="5147801at2"/>
<name>A0A381DH72_9BACT</name>
<dbReference type="EMBL" id="UFVD01000001">
    <property type="protein sequence ID" value="SUX09867.1"/>
    <property type="molecule type" value="Genomic_DNA"/>
</dbReference>
<evidence type="ECO:0000313" key="2">
    <source>
        <dbReference type="Proteomes" id="UP000254920"/>
    </source>
</evidence>
<evidence type="ECO:0000313" key="1">
    <source>
        <dbReference type="EMBL" id="SUX09867.1"/>
    </source>
</evidence>
<gene>
    <name evidence="1" type="ORF">NCTC12475_00234</name>
</gene>
<dbReference type="GeneID" id="93090683"/>
<proteinExistence type="predicted"/>
<dbReference type="RefSeq" id="WP_089182510.1">
    <property type="nucleotide sequence ID" value="NZ_CP043427.1"/>
</dbReference>
<accession>A0A381DH72</accession>
<reference evidence="1 2" key="1">
    <citation type="submission" date="2018-06" db="EMBL/GenBank/DDBJ databases">
        <authorList>
            <consortium name="Pathogen Informatics"/>
            <person name="Doyle S."/>
        </authorList>
    </citation>
    <scope>NUCLEOTIDE SEQUENCE [LARGE SCALE GENOMIC DNA]</scope>
    <source>
        <strain evidence="1 2">NCTC12475</strain>
    </source>
</reference>
<dbReference type="AlphaFoldDB" id="A0A381DH72"/>
<keyword evidence="2" id="KW-1185">Reference proteome</keyword>
<sequence>MKILQTLHWVQFAGTEKVCVDLCNEMSKNNEVILLLNKDITAYLSENVKFIEFDFEKNYYNPFFYIKPQN</sequence>